<protein>
    <recommendedName>
        <fullName evidence="8">3-ketoacyl-CoA thiolase</fullName>
        <ecNumber evidence="8">2.3.1.16</ecNumber>
    </recommendedName>
    <alternativeName>
        <fullName evidence="8">Acetyl-CoA acyltransferase</fullName>
    </alternativeName>
    <alternativeName>
        <fullName evidence="8">Beta-ketothiolase</fullName>
    </alternativeName>
    <alternativeName>
        <fullName evidence="8">Fatty acid oxidation complex subunit beta</fullName>
    </alternativeName>
</protein>
<dbReference type="InterPro" id="IPR020610">
    <property type="entry name" value="Thiolase_AS"/>
</dbReference>
<dbReference type="NCBIfam" id="NF006510">
    <property type="entry name" value="PRK08947.1"/>
    <property type="match status" value="1"/>
</dbReference>
<dbReference type="Gene3D" id="3.40.47.10">
    <property type="match status" value="2"/>
</dbReference>
<feature type="active site" description="Acyl-thioester intermediate" evidence="8 9">
    <location>
        <position position="91"/>
    </location>
</feature>
<dbReference type="GO" id="GO:0010124">
    <property type="term" value="P:phenylacetate catabolic process"/>
    <property type="evidence" value="ECO:0007669"/>
    <property type="project" value="TreeGrafter"/>
</dbReference>
<evidence type="ECO:0000256" key="8">
    <source>
        <dbReference type="HAMAP-Rule" id="MF_01620"/>
    </source>
</evidence>
<dbReference type="InterPro" id="IPR020617">
    <property type="entry name" value="Thiolase_C"/>
</dbReference>
<dbReference type="GO" id="GO:0005737">
    <property type="term" value="C:cytoplasm"/>
    <property type="evidence" value="ECO:0007669"/>
    <property type="project" value="UniProtKB-SubCell"/>
</dbReference>
<dbReference type="SUPFAM" id="SSF53901">
    <property type="entry name" value="Thiolase-like"/>
    <property type="match status" value="2"/>
</dbReference>
<dbReference type="InterPro" id="IPR012805">
    <property type="entry name" value="FadA"/>
</dbReference>
<keyword evidence="3 8" id="KW-0808">Transferase</keyword>
<comment type="function">
    <text evidence="8">Catalyzes the final step of fatty acid oxidation in which acetyl-CoA is released and the CoA ester of a fatty acid two carbons shorter is formed.</text>
</comment>
<evidence type="ECO:0000259" key="12">
    <source>
        <dbReference type="Pfam" id="PF02803"/>
    </source>
</evidence>
<dbReference type="InterPro" id="IPR020615">
    <property type="entry name" value="Thiolase_acyl_enz_int_AS"/>
</dbReference>
<sequence length="387" mass="41168">MKDIVIVDCIRTPMGRSKNGVFRHTRAEDLSAALMKGLLERNPEVNPEELEDIYWGCVQQTLEQGFNIARNSALIAGIPHKVAGVTVNRLCGSSMQALHDAARAIMNGDGDIFMAGGVEHMGHVPMTHGIDFHPGMNKSVAKASGSMGMTAELLSRKFGITREQQDEFGARSHKKAHEATVEGRFAKEILPINGHNADGELVRVTEDETIRPETTAEGLSQLRPVFDPANGTVTAGTSSALSDGAAAMLVMSADKAKELGLTPRVKIRSMAVAGCDPSIMGYGPVPATEKALKRAGVSMDDIDVVELNEAFAAQSLPVLKGLKLFDKMEEKVNLNGGAIALGHPLGCSGARISTTLINLMEEKDAKLGLATMCIGLGQGIATVFERV</sequence>
<feature type="active site" description="Proton acceptor" evidence="8 9">
    <location>
        <position position="373"/>
    </location>
</feature>
<dbReference type="GO" id="GO:0006635">
    <property type="term" value="P:fatty acid beta-oxidation"/>
    <property type="evidence" value="ECO:0007669"/>
    <property type="project" value="UniProtKB-UniRule"/>
</dbReference>
<evidence type="ECO:0000256" key="2">
    <source>
        <dbReference type="ARBA" id="ARBA00022490"/>
    </source>
</evidence>
<keyword evidence="2 8" id="KW-0963">Cytoplasm</keyword>
<name>A0A9X2G0Z1_9GAMM</name>
<evidence type="ECO:0000259" key="11">
    <source>
        <dbReference type="Pfam" id="PF00108"/>
    </source>
</evidence>
<dbReference type="InterPro" id="IPR020616">
    <property type="entry name" value="Thiolase_N"/>
</dbReference>
<dbReference type="NCBIfam" id="TIGR02445">
    <property type="entry name" value="fadA"/>
    <property type="match status" value="1"/>
</dbReference>
<comment type="subcellular location">
    <subcellularLocation>
        <location evidence="8">Cytoplasm</location>
    </subcellularLocation>
</comment>
<dbReference type="AlphaFoldDB" id="A0A9X2G0Z1"/>
<dbReference type="PROSITE" id="PS00737">
    <property type="entry name" value="THIOLASE_2"/>
    <property type="match status" value="1"/>
</dbReference>
<dbReference type="Proteomes" id="UP001139474">
    <property type="component" value="Unassembled WGS sequence"/>
</dbReference>
<dbReference type="HAMAP" id="MF_01620">
    <property type="entry name" value="FadA"/>
    <property type="match status" value="1"/>
</dbReference>
<comment type="similarity">
    <text evidence="1 8 10">Belongs to the thiolase-like superfamily. Thiolase family.</text>
</comment>
<evidence type="ECO:0000256" key="1">
    <source>
        <dbReference type="ARBA" id="ARBA00010982"/>
    </source>
</evidence>
<keyword evidence="6 8" id="KW-0443">Lipid metabolism</keyword>
<gene>
    <name evidence="8 13" type="primary">fadA</name>
    <name evidence="13" type="ORF">NJR55_02040</name>
</gene>
<keyword evidence="14" id="KW-1185">Reference proteome</keyword>
<comment type="caution">
    <text evidence="13">The sequence shown here is derived from an EMBL/GenBank/DDBJ whole genome shotgun (WGS) entry which is preliminary data.</text>
</comment>
<organism evidence="13 14">
    <name type="scientific">Idiomarina rhizosphaerae</name>
    <dbReference type="NCBI Taxonomy" id="2961572"/>
    <lineage>
        <taxon>Bacteria</taxon>
        <taxon>Pseudomonadati</taxon>
        <taxon>Pseudomonadota</taxon>
        <taxon>Gammaproteobacteria</taxon>
        <taxon>Alteromonadales</taxon>
        <taxon>Idiomarinaceae</taxon>
        <taxon>Idiomarina</taxon>
    </lineage>
</organism>
<dbReference type="PANTHER" id="PTHR43853">
    <property type="entry name" value="3-KETOACYL-COA THIOLASE, PEROXISOMAL"/>
    <property type="match status" value="1"/>
</dbReference>
<dbReference type="EC" id="2.3.1.16" evidence="8"/>
<dbReference type="RefSeq" id="WP_253617395.1">
    <property type="nucleotide sequence ID" value="NZ_JAMZDE010000001.1"/>
</dbReference>
<dbReference type="InterPro" id="IPR050215">
    <property type="entry name" value="Thiolase-like_sf_Thiolase"/>
</dbReference>
<evidence type="ECO:0000256" key="3">
    <source>
        <dbReference type="ARBA" id="ARBA00022679"/>
    </source>
</evidence>
<evidence type="ECO:0000256" key="5">
    <source>
        <dbReference type="ARBA" id="ARBA00022963"/>
    </source>
</evidence>
<evidence type="ECO:0000313" key="14">
    <source>
        <dbReference type="Proteomes" id="UP001139474"/>
    </source>
</evidence>
<evidence type="ECO:0000256" key="6">
    <source>
        <dbReference type="ARBA" id="ARBA00023098"/>
    </source>
</evidence>
<feature type="domain" description="Thiolase N-terminal" evidence="11">
    <location>
        <begin position="4"/>
        <end position="253"/>
    </location>
</feature>
<feature type="active site" description="Proton acceptor" evidence="8 9">
    <location>
        <position position="343"/>
    </location>
</feature>
<keyword evidence="4 8" id="KW-0276">Fatty acid metabolism</keyword>
<comment type="catalytic activity">
    <reaction evidence="8">
        <text>an acyl-CoA + acetyl-CoA = a 3-oxoacyl-CoA + CoA</text>
        <dbReference type="Rhea" id="RHEA:21564"/>
        <dbReference type="ChEBI" id="CHEBI:57287"/>
        <dbReference type="ChEBI" id="CHEBI:57288"/>
        <dbReference type="ChEBI" id="CHEBI:58342"/>
        <dbReference type="ChEBI" id="CHEBI:90726"/>
        <dbReference type="EC" id="2.3.1.16"/>
    </reaction>
</comment>
<dbReference type="GO" id="GO:0003988">
    <property type="term" value="F:acetyl-CoA C-acyltransferase activity"/>
    <property type="evidence" value="ECO:0007669"/>
    <property type="project" value="UniProtKB-UniRule"/>
</dbReference>
<dbReference type="FunFam" id="3.40.47.10:FF:000010">
    <property type="entry name" value="Acetyl-CoA acetyltransferase (Thiolase)"/>
    <property type="match status" value="1"/>
</dbReference>
<dbReference type="NCBIfam" id="TIGR01930">
    <property type="entry name" value="AcCoA-C-Actrans"/>
    <property type="match status" value="1"/>
</dbReference>
<evidence type="ECO:0000256" key="4">
    <source>
        <dbReference type="ARBA" id="ARBA00022832"/>
    </source>
</evidence>
<reference evidence="13" key="1">
    <citation type="submission" date="2022-06" db="EMBL/GenBank/DDBJ databases">
        <title>Idiomarina rhizosphaerae M1R2S28.</title>
        <authorList>
            <person name="Sun J.-Q."/>
            <person name="Li L.-F."/>
        </authorList>
    </citation>
    <scope>NUCLEOTIDE SEQUENCE</scope>
    <source>
        <strain evidence="13">M1R2S28</strain>
    </source>
</reference>
<dbReference type="InterPro" id="IPR020613">
    <property type="entry name" value="Thiolase_CS"/>
</dbReference>
<evidence type="ECO:0000256" key="7">
    <source>
        <dbReference type="ARBA" id="ARBA00023315"/>
    </source>
</evidence>
<feature type="domain" description="Thiolase C-terminal" evidence="12">
    <location>
        <begin position="262"/>
        <end position="386"/>
    </location>
</feature>
<evidence type="ECO:0000256" key="9">
    <source>
        <dbReference type="PIRSR" id="PIRSR000429-1"/>
    </source>
</evidence>
<dbReference type="Pfam" id="PF02803">
    <property type="entry name" value="Thiolase_C"/>
    <property type="match status" value="1"/>
</dbReference>
<dbReference type="CDD" id="cd00751">
    <property type="entry name" value="thiolase"/>
    <property type="match status" value="1"/>
</dbReference>
<comment type="subunit">
    <text evidence="8">Heterotetramer of two alpha chains (FadB) and two beta chains (FadA).</text>
</comment>
<dbReference type="PANTHER" id="PTHR43853:SF11">
    <property type="entry name" value="3-KETOACYL-COA THIOLASE FADA"/>
    <property type="match status" value="1"/>
</dbReference>
<accession>A0A9X2G0Z1</accession>
<keyword evidence="5 8" id="KW-0442">Lipid degradation</keyword>
<dbReference type="PROSITE" id="PS00099">
    <property type="entry name" value="THIOLASE_3"/>
    <property type="match status" value="1"/>
</dbReference>
<dbReference type="Pfam" id="PF00108">
    <property type="entry name" value="Thiolase_N"/>
    <property type="match status" value="1"/>
</dbReference>
<evidence type="ECO:0000313" key="13">
    <source>
        <dbReference type="EMBL" id="MCP1338363.1"/>
    </source>
</evidence>
<proteinExistence type="inferred from homology"/>
<dbReference type="InterPro" id="IPR002155">
    <property type="entry name" value="Thiolase"/>
</dbReference>
<keyword evidence="7 8" id="KW-0012">Acyltransferase</keyword>
<dbReference type="PROSITE" id="PS00098">
    <property type="entry name" value="THIOLASE_1"/>
    <property type="match status" value="1"/>
</dbReference>
<dbReference type="InterPro" id="IPR016039">
    <property type="entry name" value="Thiolase-like"/>
</dbReference>
<dbReference type="EMBL" id="JAMZDE010000001">
    <property type="protein sequence ID" value="MCP1338363.1"/>
    <property type="molecule type" value="Genomic_DNA"/>
</dbReference>
<comment type="pathway">
    <text evidence="8">Lipid metabolism; fatty acid beta-oxidation.</text>
</comment>
<evidence type="ECO:0000256" key="10">
    <source>
        <dbReference type="RuleBase" id="RU003557"/>
    </source>
</evidence>
<dbReference type="PIRSF" id="PIRSF000429">
    <property type="entry name" value="Ac-CoA_Ac_transf"/>
    <property type="match status" value="1"/>
</dbReference>